<evidence type="ECO:0000313" key="2">
    <source>
        <dbReference type="EMBL" id="MDR6525394.1"/>
    </source>
</evidence>
<feature type="signal peptide" evidence="1">
    <location>
        <begin position="1"/>
        <end position="23"/>
    </location>
</feature>
<dbReference type="PROSITE" id="PS51257">
    <property type="entry name" value="PROKAR_LIPOPROTEIN"/>
    <property type="match status" value="1"/>
</dbReference>
<dbReference type="AlphaFoldDB" id="A0AAE4C2C4"/>
<evidence type="ECO:0000256" key="1">
    <source>
        <dbReference type="SAM" id="SignalP"/>
    </source>
</evidence>
<evidence type="ECO:0000313" key="3">
    <source>
        <dbReference type="Proteomes" id="UP001184861"/>
    </source>
</evidence>
<keyword evidence="1" id="KW-0732">Signal</keyword>
<reference evidence="2" key="1">
    <citation type="submission" date="2023-07" db="EMBL/GenBank/DDBJ databases">
        <title>Sorghum-associated microbial communities from plants grown in Nebraska, USA.</title>
        <authorList>
            <person name="Schachtman D."/>
        </authorList>
    </citation>
    <scope>NUCLEOTIDE SEQUENCE</scope>
    <source>
        <strain evidence="2">DS2360</strain>
    </source>
</reference>
<organism evidence="2 3">
    <name type="scientific">Chryseobacterium rhizosphaerae</name>
    <dbReference type="NCBI Taxonomy" id="395937"/>
    <lineage>
        <taxon>Bacteria</taxon>
        <taxon>Pseudomonadati</taxon>
        <taxon>Bacteroidota</taxon>
        <taxon>Flavobacteriia</taxon>
        <taxon>Flavobacteriales</taxon>
        <taxon>Weeksellaceae</taxon>
        <taxon>Chryseobacterium group</taxon>
        <taxon>Chryseobacterium</taxon>
    </lineage>
</organism>
<name>A0AAE4C2C4_9FLAO</name>
<dbReference type="RefSeq" id="WP_202271500.1">
    <property type="nucleotide sequence ID" value="NZ_JAVDQY010000001.1"/>
</dbReference>
<sequence>MRIKILICILGILLISCNTDSSANRKMKNTVISFLDGIEKRNTNQCRDLIHNEHEYYGSIRMQVYFLNKNYRKINSYVDLKKNINIKDTIYLGAKMNYVQYYIKNDNLKKVQKPLVITFIFYNKVGYDKIFNSFFVENMLEWE</sequence>
<feature type="chain" id="PRO_5041977549" description="Lipoprotein" evidence="1">
    <location>
        <begin position="24"/>
        <end position="143"/>
    </location>
</feature>
<accession>A0AAE4C2C4</accession>
<dbReference type="Proteomes" id="UP001184861">
    <property type="component" value="Unassembled WGS sequence"/>
</dbReference>
<dbReference type="EMBL" id="JAVDQY010000001">
    <property type="protein sequence ID" value="MDR6525394.1"/>
    <property type="molecule type" value="Genomic_DNA"/>
</dbReference>
<comment type="caution">
    <text evidence="2">The sequence shown here is derived from an EMBL/GenBank/DDBJ whole genome shotgun (WGS) entry which is preliminary data.</text>
</comment>
<proteinExistence type="predicted"/>
<evidence type="ECO:0008006" key="4">
    <source>
        <dbReference type="Google" id="ProtNLM"/>
    </source>
</evidence>
<gene>
    <name evidence="2" type="ORF">J2787_000764</name>
</gene>
<protein>
    <recommendedName>
        <fullName evidence="4">Lipoprotein</fullName>
    </recommendedName>
</protein>